<organism evidence="1 2">
    <name type="scientific">Symbiodinium natans</name>
    <dbReference type="NCBI Taxonomy" id="878477"/>
    <lineage>
        <taxon>Eukaryota</taxon>
        <taxon>Sar</taxon>
        <taxon>Alveolata</taxon>
        <taxon>Dinophyceae</taxon>
        <taxon>Suessiales</taxon>
        <taxon>Symbiodiniaceae</taxon>
        <taxon>Symbiodinium</taxon>
    </lineage>
</organism>
<sequence>MDVDPDTGLFTYTRPQLLHAFVHRAREAMPRESFATNAAIFYWLSRASKYSGYDVDEDLLLQWTSYVRRQSAVSNESQLIHILQSLIQANNKNKLLRALELDTWSEMEKVVHELCREALPRLAARHQHLSLSKIAVVLSSYASVFRPEYGRLFEAMSPHLTSLLRHVLAQDGDHGDLNMLQLQVSLPFVLEAFARVGYVPPDLFDAFMDFVEKELHRITYENLVVSLTALAKTGNCRPSILRQTAKQVEPPCAWSTYTLARIAGCMRRLLLPGTGDVVEAGSALFRAAALEMLQRPDDWSNFEAAEMLVGLAALPSGMELPWEELIQLSCQAVKKEIHDFACIHLTNAFFGAVALELMACEDAGDSTSQRWPLAEVALADAVELTSFHLAMQHLEQALRVDTELVAQALLALAVRAPEATLERIGFSALVRVQQRELVRKAHDMGSGFARCAAYTTAAAWPWREEWLQPWFLEEVQRFRESQEEPNAAKAKGSVVR</sequence>
<reference evidence="1" key="1">
    <citation type="submission" date="2021-02" db="EMBL/GenBank/DDBJ databases">
        <authorList>
            <person name="Dougan E. K."/>
            <person name="Rhodes N."/>
            <person name="Thang M."/>
            <person name="Chan C."/>
        </authorList>
    </citation>
    <scope>NUCLEOTIDE SEQUENCE</scope>
</reference>
<dbReference type="EMBL" id="CAJNDS010002523">
    <property type="protein sequence ID" value="CAE7510235.1"/>
    <property type="molecule type" value="Genomic_DNA"/>
</dbReference>
<dbReference type="AlphaFoldDB" id="A0A812T845"/>
<comment type="caution">
    <text evidence="1">The sequence shown here is derived from an EMBL/GenBank/DDBJ whole genome shotgun (WGS) entry which is preliminary data.</text>
</comment>
<evidence type="ECO:0000313" key="1">
    <source>
        <dbReference type="EMBL" id="CAE7510235.1"/>
    </source>
</evidence>
<name>A0A812T845_9DINO</name>
<accession>A0A812T845</accession>
<dbReference type="Proteomes" id="UP000604046">
    <property type="component" value="Unassembled WGS sequence"/>
</dbReference>
<keyword evidence="2" id="KW-1185">Reference proteome</keyword>
<proteinExistence type="predicted"/>
<protein>
    <submittedName>
        <fullName evidence="1">Uncharacterized protein</fullName>
    </submittedName>
</protein>
<gene>
    <name evidence="1" type="ORF">SNAT2548_LOCUS28572</name>
</gene>
<dbReference type="OrthoDB" id="10489353at2759"/>
<evidence type="ECO:0000313" key="2">
    <source>
        <dbReference type="Proteomes" id="UP000604046"/>
    </source>
</evidence>